<gene>
    <name evidence="4" type="ORF">PSON_ATCC_30995.1.T0260029</name>
</gene>
<dbReference type="Pfam" id="PF00443">
    <property type="entry name" value="UCH"/>
    <property type="match status" value="1"/>
</dbReference>
<evidence type="ECO:0000313" key="4">
    <source>
        <dbReference type="EMBL" id="CAD8069802.1"/>
    </source>
</evidence>
<keyword evidence="1" id="KW-0645">Protease</keyword>
<comment type="catalytic activity">
    <reaction evidence="1">
        <text>Thiol-dependent hydrolysis of ester, thioester, amide, peptide and isopeptide bonds formed by the C-terminal Gly of ubiquitin (a 76-residue protein attached to proteins as an intracellular targeting signal).</text>
        <dbReference type="EC" id="3.4.19.12"/>
    </reaction>
</comment>
<keyword evidence="1" id="KW-0378">Hydrolase</keyword>
<dbReference type="PROSITE" id="PS00972">
    <property type="entry name" value="USP_1"/>
    <property type="match status" value="1"/>
</dbReference>
<dbReference type="GO" id="GO:0005829">
    <property type="term" value="C:cytosol"/>
    <property type="evidence" value="ECO:0007669"/>
    <property type="project" value="TreeGrafter"/>
</dbReference>
<dbReference type="EC" id="3.4.19.12" evidence="1"/>
<dbReference type="GO" id="GO:0031647">
    <property type="term" value="P:regulation of protein stability"/>
    <property type="evidence" value="ECO:0007669"/>
    <property type="project" value="TreeGrafter"/>
</dbReference>
<keyword evidence="2" id="KW-0175">Coiled coil</keyword>
<dbReference type="GO" id="GO:0004843">
    <property type="term" value="F:cysteine-type deubiquitinase activity"/>
    <property type="evidence" value="ECO:0007669"/>
    <property type="project" value="UniProtKB-UniRule"/>
</dbReference>
<sequence>MQVNQKFIDNDLLNESRKNGYSDSAIYSAWNASQGNITLFYEYLYPTKNQSIIINSIHQQYNDDIQKAMVASLTMHQQYVPFGKYRDDRVPCGLLNVGNTCYFNSLMQTYYFIYDFVSPVLKCQFDNININNIVDKRVANTVELVRHLQNLFVLMVGSDRQFVDPKQVILSICDDFGKALPIGDQKDVSEFNHYFLSRVDEGITYLIKSQQKTNNAQSQQLDKLHQPGQSMIQLPTIYQQNQSFISQKSQLMRQSSIIQENSIFYKLFYGKFIPQILVKGQPNKDCQEEIFNIIQIDVNHKQLPEALDKYMNQSVEYRNDKDEYQQAIKQFWIQSPPQILTFQIQRVEFNKEFSNYFIYFLDSLAKINSPFLFEMELYLDRYLLSNQKLARDIQTQNQQMRDKLNKIDKELEQFNQFNDNIAIIQNLENTLKFLKLQTSTEKNNPFYVDSNDNKVAIKSITDYLNHFIKKRELLLKDKKDTELKISHSYNQLKKQKYVLQSILMHEGSPDAGHYFAYIYNFDNKKWYYFNDIHVHEEIEQNVLKFAYGDHINSKSAYLIQYIQEDKVKQGQKILRSFSNSENSDYLKDQYGLLLSQKQRDLLYQENTKLKQEYQQQLLNSQIETIIQTYYKYFDIANEKQKQHQLKTYLSIPINLSIQIKPPYLENYAMFLKIKNDDRMFRWAILDDAVKKIMPQFNGFFGQPEMNEAVKTQILDEVNKIGLNKQYFPSNHDRQTTIEEYKSNIKLQYMLTYILESYFNNKLIDTLKVLHKFMKQAKLTNQSSFFYTIAIQLKQQMQLGIICKILQNKIMNDQEIQILKLLIAFSMQEHFQYTEPKLWSKQLQNLIGTAIQIYTQNEKLSQEVLKPYILEKKDMDQCQILDICPQDFDQQIESMQKLYLEKQFENNLGDFLLENLILNYQKLLQIKSIKQLLDNIMNSLSILDKKEILKIMEENPQIK</sequence>
<dbReference type="EMBL" id="CAJJDN010000026">
    <property type="protein sequence ID" value="CAD8069802.1"/>
    <property type="molecule type" value="Genomic_DNA"/>
</dbReference>
<keyword evidence="1" id="KW-0833">Ubl conjugation pathway</keyword>
<feature type="domain" description="USP" evidence="3">
    <location>
        <begin position="92"/>
        <end position="564"/>
    </location>
</feature>
<dbReference type="GO" id="GO:0005634">
    <property type="term" value="C:nucleus"/>
    <property type="evidence" value="ECO:0007669"/>
    <property type="project" value="TreeGrafter"/>
</dbReference>
<dbReference type="PANTHER" id="PTHR24006">
    <property type="entry name" value="UBIQUITIN CARBOXYL-TERMINAL HYDROLASE"/>
    <property type="match status" value="1"/>
</dbReference>
<dbReference type="GO" id="GO:0016579">
    <property type="term" value="P:protein deubiquitination"/>
    <property type="evidence" value="ECO:0007669"/>
    <property type="project" value="InterPro"/>
</dbReference>
<feature type="coiled-coil region" evidence="2">
    <location>
        <begin position="386"/>
        <end position="444"/>
    </location>
</feature>
<dbReference type="InterPro" id="IPR028889">
    <property type="entry name" value="USP"/>
</dbReference>
<dbReference type="InterPro" id="IPR001394">
    <property type="entry name" value="Peptidase_C19_UCH"/>
</dbReference>
<dbReference type="PROSITE" id="PS50235">
    <property type="entry name" value="USP_3"/>
    <property type="match status" value="1"/>
</dbReference>
<evidence type="ECO:0000313" key="5">
    <source>
        <dbReference type="Proteomes" id="UP000692954"/>
    </source>
</evidence>
<dbReference type="GO" id="GO:0006508">
    <property type="term" value="P:proteolysis"/>
    <property type="evidence" value="ECO:0007669"/>
    <property type="project" value="UniProtKB-KW"/>
</dbReference>
<comment type="similarity">
    <text evidence="1">Belongs to the peptidase C19 family.</text>
</comment>
<evidence type="ECO:0000259" key="3">
    <source>
        <dbReference type="PROSITE" id="PS50235"/>
    </source>
</evidence>
<comment type="caution">
    <text evidence="4">The sequence shown here is derived from an EMBL/GenBank/DDBJ whole genome shotgun (WGS) entry which is preliminary data.</text>
</comment>
<proteinExistence type="inferred from homology"/>
<reference evidence="4" key="1">
    <citation type="submission" date="2021-01" db="EMBL/GenBank/DDBJ databases">
        <authorList>
            <consortium name="Genoscope - CEA"/>
            <person name="William W."/>
        </authorList>
    </citation>
    <scope>NUCLEOTIDE SEQUENCE</scope>
</reference>
<evidence type="ECO:0000256" key="2">
    <source>
        <dbReference type="SAM" id="Coils"/>
    </source>
</evidence>
<dbReference type="OrthoDB" id="2420415at2759"/>
<organism evidence="4 5">
    <name type="scientific">Paramecium sonneborni</name>
    <dbReference type="NCBI Taxonomy" id="65129"/>
    <lineage>
        <taxon>Eukaryota</taxon>
        <taxon>Sar</taxon>
        <taxon>Alveolata</taxon>
        <taxon>Ciliophora</taxon>
        <taxon>Intramacronucleata</taxon>
        <taxon>Oligohymenophorea</taxon>
        <taxon>Peniculida</taxon>
        <taxon>Parameciidae</taxon>
        <taxon>Paramecium</taxon>
    </lineage>
</organism>
<dbReference type="Proteomes" id="UP000692954">
    <property type="component" value="Unassembled WGS sequence"/>
</dbReference>
<keyword evidence="5" id="KW-1185">Reference proteome</keyword>
<accession>A0A8S1LU07</accession>
<dbReference type="InterPro" id="IPR050164">
    <property type="entry name" value="Peptidase_C19"/>
</dbReference>
<dbReference type="AlphaFoldDB" id="A0A8S1LU07"/>
<name>A0A8S1LU07_9CILI</name>
<protein>
    <recommendedName>
        <fullName evidence="1">Ubiquitin carboxyl-terminal hydrolase</fullName>
        <ecNumber evidence="1">3.4.19.12</ecNumber>
    </recommendedName>
</protein>
<keyword evidence="1" id="KW-0788">Thiol protease</keyword>
<dbReference type="InterPro" id="IPR018200">
    <property type="entry name" value="USP_CS"/>
</dbReference>
<dbReference type="PANTHER" id="PTHR24006:SF644">
    <property type="entry name" value="UBIQUITIN CARBOXYL-TERMINAL HYDROLASE 7"/>
    <property type="match status" value="1"/>
</dbReference>
<evidence type="ECO:0000256" key="1">
    <source>
        <dbReference type="RuleBase" id="RU366025"/>
    </source>
</evidence>
<dbReference type="PROSITE" id="PS00973">
    <property type="entry name" value="USP_2"/>
    <property type="match status" value="1"/>
</dbReference>